<dbReference type="Proteomes" id="UP000191680">
    <property type="component" value="Unassembled WGS sequence"/>
</dbReference>
<dbReference type="InterPro" id="IPR029062">
    <property type="entry name" value="Class_I_gatase-like"/>
</dbReference>
<evidence type="ECO:0000256" key="1">
    <source>
        <dbReference type="SAM" id="SignalP"/>
    </source>
</evidence>
<dbReference type="SUPFAM" id="SSF52317">
    <property type="entry name" value="Class I glutamine amidotransferase-like"/>
    <property type="match status" value="1"/>
</dbReference>
<dbReference type="PANTHER" id="PTHR40469">
    <property type="entry name" value="SECRETED GLYCOSYL HYDROLASE"/>
    <property type="match status" value="1"/>
</dbReference>
<evidence type="ECO:0000313" key="4">
    <source>
        <dbReference type="Proteomes" id="UP000191680"/>
    </source>
</evidence>
<organism evidence="3 4">
    <name type="scientific">Croceivirga radicis</name>
    <dbReference type="NCBI Taxonomy" id="1929488"/>
    <lineage>
        <taxon>Bacteria</taxon>
        <taxon>Pseudomonadati</taxon>
        <taxon>Bacteroidota</taxon>
        <taxon>Flavobacteriia</taxon>
        <taxon>Flavobacteriales</taxon>
        <taxon>Flavobacteriaceae</taxon>
        <taxon>Croceivirga</taxon>
    </lineage>
</organism>
<sequence length="260" mass="29497">MLKRKTMNVKALICFLFCFSAMVSFAQDGKDAWESTRIPELVLAFTKTEGWRHKSIEKGVKTLRELGRENGFIVLQTETAADFNPENLKNYKLVVFLNTTGNVLNTQEQAAFKNYIAGGGAFLGIHAATDTEFDWPWYNKLVGAYFNGHPNDPNVRKATLTVTDATHPATAHLPKSWERTDEWYNFKSIDPNIKVLVTLDEGSYEGGTNGNYHPIAWYHENLGGRAFYTGGGHTIESYDEPLFRTHLLKAMLWCFKRDSE</sequence>
<dbReference type="EMBL" id="MTBC01000001">
    <property type="protein sequence ID" value="OQD44146.1"/>
    <property type="molecule type" value="Genomic_DNA"/>
</dbReference>
<dbReference type="AlphaFoldDB" id="A0A1V6LVW4"/>
<keyword evidence="1" id="KW-0732">Signal</keyword>
<feature type="signal peptide" evidence="1">
    <location>
        <begin position="1"/>
        <end position="26"/>
    </location>
</feature>
<gene>
    <name evidence="3" type="ORF">BUL40_00915</name>
</gene>
<comment type="caution">
    <text evidence="3">The sequence shown here is derived from an EMBL/GenBank/DDBJ whole genome shotgun (WGS) entry which is preliminary data.</text>
</comment>
<feature type="chain" id="PRO_5010698673" evidence="1">
    <location>
        <begin position="27"/>
        <end position="260"/>
    </location>
</feature>
<dbReference type="Gene3D" id="3.40.50.880">
    <property type="match status" value="1"/>
</dbReference>
<dbReference type="InterPro" id="IPR029010">
    <property type="entry name" value="ThuA-like"/>
</dbReference>
<evidence type="ECO:0000259" key="2">
    <source>
        <dbReference type="Pfam" id="PF06283"/>
    </source>
</evidence>
<evidence type="ECO:0000313" key="3">
    <source>
        <dbReference type="EMBL" id="OQD44146.1"/>
    </source>
</evidence>
<name>A0A1V6LVW4_9FLAO</name>
<dbReference type="PANTHER" id="PTHR40469:SF2">
    <property type="entry name" value="GALACTOSE-BINDING DOMAIN-LIKE SUPERFAMILY PROTEIN"/>
    <property type="match status" value="1"/>
</dbReference>
<accession>A0A1V6LVW4</accession>
<dbReference type="Pfam" id="PF06283">
    <property type="entry name" value="ThuA"/>
    <property type="match status" value="1"/>
</dbReference>
<protein>
    <submittedName>
        <fullName evidence="3">Crp/Fnr family transcriptional regulator</fullName>
    </submittedName>
</protein>
<proteinExistence type="predicted"/>
<feature type="domain" description="ThuA-like" evidence="2">
    <location>
        <begin position="42"/>
        <end position="254"/>
    </location>
</feature>
<reference evidence="3 4" key="1">
    <citation type="submission" date="2016-12" db="EMBL/GenBank/DDBJ databases">
        <authorList>
            <person name="Song W.-J."/>
            <person name="Kurnit D.M."/>
        </authorList>
    </citation>
    <scope>NUCLEOTIDE SEQUENCE [LARGE SCALE GENOMIC DNA]</scope>
    <source>
        <strain evidence="3 4">HSG9</strain>
    </source>
</reference>
<keyword evidence="4" id="KW-1185">Reference proteome</keyword>